<evidence type="ECO:0000256" key="2">
    <source>
        <dbReference type="ARBA" id="ARBA00022485"/>
    </source>
</evidence>
<dbReference type="HAMAP" id="MF_00942">
    <property type="entry name" value="Nth"/>
    <property type="match status" value="1"/>
</dbReference>
<dbReference type="InterPro" id="IPR003651">
    <property type="entry name" value="Endonuclease3_FeS-loop_motif"/>
</dbReference>
<feature type="binding site" evidence="12">
    <location>
        <position position="204"/>
    </location>
    <ligand>
        <name>[4Fe-4S] cluster</name>
        <dbReference type="ChEBI" id="CHEBI:49883"/>
    </ligand>
</feature>
<reference evidence="15 16" key="1">
    <citation type="submission" date="2018-03" db="EMBL/GenBank/DDBJ databases">
        <title>Draft Genome Sequences of the Obligatory Marine Myxobacteria Enhygromyxa salina SWB007.</title>
        <authorList>
            <person name="Poehlein A."/>
            <person name="Moghaddam J.A."/>
            <person name="Harms H."/>
            <person name="Alanjari M."/>
            <person name="Koenig G.M."/>
            <person name="Daniel R."/>
            <person name="Schaeberle T.F."/>
        </authorList>
    </citation>
    <scope>NUCLEOTIDE SEQUENCE [LARGE SCALE GENOMIC DNA]</scope>
    <source>
        <strain evidence="15 16">SWB007</strain>
    </source>
</reference>
<feature type="binding site" evidence="12">
    <location>
        <position position="201"/>
    </location>
    <ligand>
        <name>[4Fe-4S] cluster</name>
        <dbReference type="ChEBI" id="CHEBI:49883"/>
    </ligand>
</feature>
<sequence length="283" mass="30241">MPAPTDPASLLAEVNDRLALALPRAVCELDHDDPWQLLIVTILSAQAQDAVINEIRPALFERWPTPAALAAAPQEEVEVVVKRSGYFRNKAKAIRECAQGIVERHAGEVPQTHEQLVALPGASHKTANLVLGIAWGIASGIVVDTHVARVSARLGIVKSGTKPDKVEATLTKLVPREQWIDISHRLILHGRHVCKSKQPDCGSCAINELCPASEREPIDSWQIRAEREGQLFAVRGDRAAIGMAPIPASGSGSGSGSGPKPKSASKPGKRGSAARATEDDNDF</sequence>
<dbReference type="FunFam" id="1.10.340.30:FF:000001">
    <property type="entry name" value="Endonuclease III"/>
    <property type="match status" value="1"/>
</dbReference>
<evidence type="ECO:0000256" key="6">
    <source>
        <dbReference type="ARBA" id="ARBA00023004"/>
    </source>
</evidence>
<dbReference type="EMBL" id="PVNL01000049">
    <property type="protein sequence ID" value="PRQ07782.1"/>
    <property type="molecule type" value="Genomic_DNA"/>
</dbReference>
<dbReference type="GO" id="GO:0006285">
    <property type="term" value="P:base-excision repair, AP site formation"/>
    <property type="evidence" value="ECO:0007669"/>
    <property type="project" value="TreeGrafter"/>
</dbReference>
<evidence type="ECO:0000313" key="16">
    <source>
        <dbReference type="Proteomes" id="UP000238823"/>
    </source>
</evidence>
<evidence type="ECO:0000256" key="9">
    <source>
        <dbReference type="ARBA" id="ARBA00023204"/>
    </source>
</evidence>
<dbReference type="OrthoDB" id="9800977at2"/>
<accession>A0A2S9YRV5</accession>
<evidence type="ECO:0000259" key="14">
    <source>
        <dbReference type="SMART" id="SM00478"/>
    </source>
</evidence>
<feature type="region of interest" description="Disordered" evidence="13">
    <location>
        <begin position="243"/>
        <end position="283"/>
    </location>
</feature>
<proteinExistence type="inferred from homology"/>
<dbReference type="InterPro" id="IPR003265">
    <property type="entry name" value="HhH-GPD_domain"/>
</dbReference>
<evidence type="ECO:0000256" key="10">
    <source>
        <dbReference type="ARBA" id="ARBA00023239"/>
    </source>
</evidence>
<feature type="compositionally biased region" description="Low complexity" evidence="13">
    <location>
        <begin position="258"/>
        <end position="274"/>
    </location>
</feature>
<dbReference type="InterPro" id="IPR005759">
    <property type="entry name" value="Nth"/>
</dbReference>
<dbReference type="Gene3D" id="1.10.340.30">
    <property type="entry name" value="Hypothetical protein, domain 2"/>
    <property type="match status" value="1"/>
</dbReference>
<keyword evidence="6 12" id="KW-0408">Iron</keyword>
<dbReference type="SMART" id="SM00478">
    <property type="entry name" value="ENDO3c"/>
    <property type="match status" value="1"/>
</dbReference>
<comment type="cofactor">
    <cofactor evidence="12">
        <name>[4Fe-4S] cluster</name>
        <dbReference type="ChEBI" id="CHEBI:49883"/>
    </cofactor>
    <text evidence="12">Binds 1 [4Fe-4S] cluster.</text>
</comment>
<dbReference type="GO" id="GO:0140078">
    <property type="term" value="F:class I DNA-(apurinic or apyrimidinic site) endonuclease activity"/>
    <property type="evidence" value="ECO:0007669"/>
    <property type="project" value="UniProtKB-EC"/>
</dbReference>
<dbReference type="NCBIfam" id="TIGR01083">
    <property type="entry name" value="nth"/>
    <property type="match status" value="1"/>
</dbReference>
<dbReference type="RefSeq" id="WP_106089482.1">
    <property type="nucleotide sequence ID" value="NZ_PVNL01000049.1"/>
</dbReference>
<gene>
    <name evidence="15" type="primary">pdg</name>
    <name evidence="12" type="synonym">nth</name>
    <name evidence="15" type="ORF">ENSA7_24540</name>
</gene>
<dbReference type="Pfam" id="PF00730">
    <property type="entry name" value="HhH-GPD"/>
    <property type="match status" value="1"/>
</dbReference>
<organism evidence="15 16">
    <name type="scientific">Enhygromyxa salina</name>
    <dbReference type="NCBI Taxonomy" id="215803"/>
    <lineage>
        <taxon>Bacteria</taxon>
        <taxon>Pseudomonadati</taxon>
        <taxon>Myxococcota</taxon>
        <taxon>Polyangia</taxon>
        <taxon>Nannocystales</taxon>
        <taxon>Nannocystaceae</taxon>
        <taxon>Enhygromyxa</taxon>
    </lineage>
</organism>
<evidence type="ECO:0000313" key="15">
    <source>
        <dbReference type="EMBL" id="PRQ07782.1"/>
    </source>
</evidence>
<keyword evidence="2 12" id="KW-0004">4Fe-4S</keyword>
<keyword evidence="4 12" id="KW-0227">DNA damage</keyword>
<dbReference type="FunFam" id="1.10.1670.10:FF:000001">
    <property type="entry name" value="Endonuclease III"/>
    <property type="match status" value="1"/>
</dbReference>
<dbReference type="PANTHER" id="PTHR10359">
    <property type="entry name" value="A/G-SPECIFIC ADENINE GLYCOSYLASE/ENDONUCLEASE III"/>
    <property type="match status" value="1"/>
</dbReference>
<comment type="catalytic activity">
    <reaction evidence="12">
        <text>2'-deoxyribonucleotide-(2'-deoxyribose 5'-phosphate)-2'-deoxyribonucleotide-DNA = a 3'-end 2'-deoxyribonucleotide-(2,3-dehydro-2,3-deoxyribose 5'-phosphate)-DNA + a 5'-end 5'-phospho-2'-deoxyribonucleoside-DNA + H(+)</text>
        <dbReference type="Rhea" id="RHEA:66592"/>
        <dbReference type="Rhea" id="RHEA-COMP:13180"/>
        <dbReference type="Rhea" id="RHEA-COMP:16897"/>
        <dbReference type="Rhea" id="RHEA-COMP:17067"/>
        <dbReference type="ChEBI" id="CHEBI:15378"/>
        <dbReference type="ChEBI" id="CHEBI:136412"/>
        <dbReference type="ChEBI" id="CHEBI:157695"/>
        <dbReference type="ChEBI" id="CHEBI:167181"/>
        <dbReference type="EC" id="4.2.99.18"/>
    </reaction>
</comment>
<evidence type="ECO:0000256" key="12">
    <source>
        <dbReference type="HAMAP-Rule" id="MF_00942"/>
    </source>
</evidence>
<evidence type="ECO:0000256" key="4">
    <source>
        <dbReference type="ARBA" id="ARBA00022763"/>
    </source>
</evidence>
<keyword evidence="8 12" id="KW-0238">DNA-binding</keyword>
<dbReference type="PANTHER" id="PTHR10359:SF18">
    <property type="entry name" value="ENDONUCLEASE III"/>
    <property type="match status" value="1"/>
</dbReference>
<keyword evidence="5 12" id="KW-0378">Hydrolase</keyword>
<comment type="similarity">
    <text evidence="1 12">Belongs to the Nth/MutY family.</text>
</comment>
<dbReference type="AlphaFoldDB" id="A0A2S9YRV5"/>
<feature type="domain" description="HhH-GPD" evidence="14">
    <location>
        <begin position="43"/>
        <end position="192"/>
    </location>
</feature>
<evidence type="ECO:0000256" key="13">
    <source>
        <dbReference type="SAM" id="MobiDB-lite"/>
    </source>
</evidence>
<comment type="caution">
    <text evidence="15">The sequence shown here is derived from an EMBL/GenBank/DDBJ whole genome shotgun (WGS) entry which is preliminary data.</text>
</comment>
<dbReference type="SMART" id="SM00525">
    <property type="entry name" value="FES"/>
    <property type="match status" value="1"/>
</dbReference>
<feature type="binding site" evidence="12">
    <location>
        <position position="210"/>
    </location>
    <ligand>
        <name>[4Fe-4S] cluster</name>
        <dbReference type="ChEBI" id="CHEBI:49883"/>
    </ligand>
</feature>
<name>A0A2S9YRV5_9BACT</name>
<dbReference type="EC" id="4.2.99.18" evidence="12"/>
<dbReference type="GO" id="GO:0051539">
    <property type="term" value="F:4 iron, 4 sulfur cluster binding"/>
    <property type="evidence" value="ECO:0007669"/>
    <property type="project" value="UniProtKB-UniRule"/>
</dbReference>
<dbReference type="GO" id="GO:0046872">
    <property type="term" value="F:metal ion binding"/>
    <property type="evidence" value="ECO:0007669"/>
    <property type="project" value="UniProtKB-KW"/>
</dbReference>
<dbReference type="GO" id="GO:0003677">
    <property type="term" value="F:DNA binding"/>
    <property type="evidence" value="ECO:0007669"/>
    <property type="project" value="UniProtKB-UniRule"/>
</dbReference>
<evidence type="ECO:0000256" key="7">
    <source>
        <dbReference type="ARBA" id="ARBA00023014"/>
    </source>
</evidence>
<dbReference type="GO" id="GO:0019104">
    <property type="term" value="F:DNA N-glycosylase activity"/>
    <property type="evidence" value="ECO:0007669"/>
    <property type="project" value="UniProtKB-UniRule"/>
</dbReference>
<dbReference type="CDD" id="cd00056">
    <property type="entry name" value="ENDO3c"/>
    <property type="match status" value="1"/>
</dbReference>
<feature type="binding site" evidence="12">
    <location>
        <position position="194"/>
    </location>
    <ligand>
        <name>[4Fe-4S] cluster</name>
        <dbReference type="ChEBI" id="CHEBI:49883"/>
    </ligand>
</feature>
<comment type="function">
    <text evidence="12">DNA repair enzyme that has both DNA N-glycosylase activity and AP-lyase activity. The DNA N-glycosylase activity releases various damaged pyrimidines from DNA by cleaving the N-glycosidic bond, leaving an AP (apurinic/apyrimidinic) site. The AP-lyase activity cleaves the phosphodiester bond 3' to the AP site by a beta-elimination, leaving a 3'-terminal unsaturated sugar and a product with a terminal 5'-phosphate.</text>
</comment>
<keyword evidence="7 12" id="KW-0411">Iron-sulfur</keyword>
<keyword evidence="10 12" id="KW-0456">Lyase</keyword>
<evidence type="ECO:0000256" key="3">
    <source>
        <dbReference type="ARBA" id="ARBA00022723"/>
    </source>
</evidence>
<keyword evidence="3 12" id="KW-0479">Metal-binding</keyword>
<dbReference type="InterPro" id="IPR023170">
    <property type="entry name" value="HhH_base_excis_C"/>
</dbReference>
<protein>
    <recommendedName>
        <fullName evidence="12">Endonuclease III</fullName>
        <ecNumber evidence="12">4.2.99.18</ecNumber>
    </recommendedName>
    <alternativeName>
        <fullName evidence="12">DNA-(apurinic or apyrimidinic site) lyase</fullName>
    </alternativeName>
</protein>
<evidence type="ECO:0000256" key="8">
    <source>
        <dbReference type="ARBA" id="ARBA00023125"/>
    </source>
</evidence>
<dbReference type="Proteomes" id="UP000238823">
    <property type="component" value="Unassembled WGS sequence"/>
</dbReference>
<evidence type="ECO:0000256" key="11">
    <source>
        <dbReference type="ARBA" id="ARBA00023295"/>
    </source>
</evidence>
<dbReference type="Gene3D" id="1.10.1670.10">
    <property type="entry name" value="Helix-hairpin-Helix base-excision DNA repair enzymes (C-terminal)"/>
    <property type="match status" value="1"/>
</dbReference>
<dbReference type="SUPFAM" id="SSF48150">
    <property type="entry name" value="DNA-glycosylase"/>
    <property type="match status" value="1"/>
</dbReference>
<keyword evidence="9 12" id="KW-0234">DNA repair</keyword>
<keyword evidence="11 12" id="KW-0326">Glycosidase</keyword>
<evidence type="ECO:0000256" key="1">
    <source>
        <dbReference type="ARBA" id="ARBA00008343"/>
    </source>
</evidence>
<evidence type="ECO:0000256" key="5">
    <source>
        <dbReference type="ARBA" id="ARBA00022801"/>
    </source>
</evidence>
<dbReference type="InterPro" id="IPR011257">
    <property type="entry name" value="DNA_glycosylase"/>
</dbReference>